<sequence>MLPTPPQSPPPIIPAGEIVSTMKIVISNITFVIDEIVAEISPGRACFNNVVKPYVTAHNSHQGEIGVILMLQYAAPEAETQSIVSEATRLWSEAQSSWTSRLDYFQLLHAVRNRNEKLDPESQFLLNELLLDCQECGLGQMPPDKVQQHQRISEEIEGLSMEYRRNMAQNSNGAWFTEAELDGVPSDDISRWPLESHGPNIGLRFVPFSNGGTLALLTHAASSDVRKRMFIEDHQNLEQNEKLLQLIVAKRQAQAARLGFQSHAAFRAQRRLIKSPEAIRDFLNSLKQDLVDLGKVEVYRLHRCKESSSSEDETEENYTLSAWNHAYYSRKLEEERNIDHHQISEYFPLDHTAEAMLEVFESLFGLQFSEISHADLGSKHFWHPMVRAFSVWEEGKGKFVGYLFFDLLWRENKYRGNQNVTHECGYEKPDGTRCYPSTILMCCFPNRSDGRPILLKHSQMVTLFHELGHGIHNLLSKTKYARFHGTNLPPDFGEMPSMLLENLCWRQDILERLSYHYTGLSLKNAQDWRQRNIGAETLPERKIPSHLLEGLIRNRYLNRASYHLKQLSISLFDLDIHSVRSQEEAESLALGDRFYRLREECESLDFGHLKQTGHWYGAIPHFVGGYDVGYYSYLLCTAFAQDIYQSIFQDDPWDRPKWQRFRFKVLQYGGGQPDMMGLLRDFLGRPPSENAFIETLKKAIMEDDALHKAL</sequence>
<dbReference type="GO" id="GO:0046872">
    <property type="term" value="F:metal ion binding"/>
    <property type="evidence" value="ECO:0007669"/>
    <property type="project" value="UniProtKB-UniRule"/>
</dbReference>
<comment type="similarity">
    <text evidence="1 7">Belongs to the peptidase M3 family.</text>
</comment>
<evidence type="ECO:0000259" key="8">
    <source>
        <dbReference type="Pfam" id="PF01432"/>
    </source>
</evidence>
<accession>W7MLE9</accession>
<keyword evidence="4 7" id="KW-0378">Hydrolase</keyword>
<keyword evidence="3 7" id="KW-0479">Metal-binding</keyword>
<dbReference type="Gene3D" id="1.20.1050.40">
    <property type="entry name" value="Endopeptidase. Chain P, domain 1"/>
    <property type="match status" value="1"/>
</dbReference>
<dbReference type="Pfam" id="PF01432">
    <property type="entry name" value="Peptidase_M3"/>
    <property type="match status" value="1"/>
</dbReference>
<keyword evidence="5 7" id="KW-0862">Zinc</keyword>
<dbReference type="InterPro" id="IPR024077">
    <property type="entry name" value="Neurolysin/TOP_dom2"/>
</dbReference>
<dbReference type="Gene3D" id="1.10.1370.10">
    <property type="entry name" value="Neurolysin, domain 3"/>
    <property type="match status" value="1"/>
</dbReference>
<evidence type="ECO:0000313" key="10">
    <source>
        <dbReference type="Proteomes" id="UP000009096"/>
    </source>
</evidence>
<dbReference type="GO" id="GO:0005758">
    <property type="term" value="C:mitochondrial intermembrane space"/>
    <property type="evidence" value="ECO:0007669"/>
    <property type="project" value="TreeGrafter"/>
</dbReference>
<dbReference type="RefSeq" id="XP_018754790.1">
    <property type="nucleotide sequence ID" value="XM_018897196.1"/>
</dbReference>
<dbReference type="InterPro" id="IPR045090">
    <property type="entry name" value="Pept_M3A_M3B"/>
</dbReference>
<proteinExistence type="inferred from homology"/>
<evidence type="ECO:0000256" key="1">
    <source>
        <dbReference type="ARBA" id="ARBA00006040"/>
    </source>
</evidence>
<organism evidence="9 10">
    <name type="scientific">Gibberella moniliformis (strain M3125 / FGSC 7600)</name>
    <name type="common">Maize ear and stalk rot fungus</name>
    <name type="synonym">Fusarium verticillioides</name>
    <dbReference type="NCBI Taxonomy" id="334819"/>
    <lineage>
        <taxon>Eukaryota</taxon>
        <taxon>Fungi</taxon>
        <taxon>Dikarya</taxon>
        <taxon>Ascomycota</taxon>
        <taxon>Pezizomycotina</taxon>
        <taxon>Sordariomycetes</taxon>
        <taxon>Hypocreomycetidae</taxon>
        <taxon>Hypocreales</taxon>
        <taxon>Nectriaceae</taxon>
        <taxon>Fusarium</taxon>
        <taxon>Fusarium fujikuroi species complex</taxon>
    </lineage>
</organism>
<evidence type="ECO:0000256" key="6">
    <source>
        <dbReference type="ARBA" id="ARBA00023049"/>
    </source>
</evidence>
<dbReference type="FunFam" id="3.40.390.10:FF:000074">
    <property type="entry name" value="Metalloprotease"/>
    <property type="match status" value="1"/>
</dbReference>
<dbReference type="CDD" id="cd06455">
    <property type="entry name" value="M3A_TOP"/>
    <property type="match status" value="1"/>
</dbReference>
<evidence type="ECO:0000256" key="5">
    <source>
        <dbReference type="ARBA" id="ARBA00022833"/>
    </source>
</evidence>
<keyword evidence="6 7" id="KW-0482">Metalloprotease</keyword>
<feature type="domain" description="Peptidase M3A/M3B catalytic" evidence="8">
    <location>
        <begin position="217"/>
        <end position="696"/>
    </location>
</feature>
<keyword evidence="10" id="KW-1185">Reference proteome</keyword>
<dbReference type="GO" id="GO:0006518">
    <property type="term" value="P:peptide metabolic process"/>
    <property type="evidence" value="ECO:0007669"/>
    <property type="project" value="TreeGrafter"/>
</dbReference>
<reference evidence="9 10" key="1">
    <citation type="journal article" date="2010" name="Nature">
        <title>Comparative genomics reveals mobile pathogenicity chromosomes in Fusarium.</title>
        <authorList>
            <person name="Ma L.J."/>
            <person name="van der Does H.C."/>
            <person name="Borkovich K.A."/>
            <person name="Coleman J.J."/>
            <person name="Daboussi M.J."/>
            <person name="Di Pietro A."/>
            <person name="Dufresne M."/>
            <person name="Freitag M."/>
            <person name="Grabherr M."/>
            <person name="Henrissat B."/>
            <person name="Houterman P.M."/>
            <person name="Kang S."/>
            <person name="Shim W.B."/>
            <person name="Woloshuk C."/>
            <person name="Xie X."/>
            <person name="Xu J.R."/>
            <person name="Antoniw J."/>
            <person name="Baker S.E."/>
            <person name="Bluhm B.H."/>
            <person name="Breakspear A."/>
            <person name="Brown D.W."/>
            <person name="Butchko R.A."/>
            <person name="Chapman S."/>
            <person name="Coulson R."/>
            <person name="Coutinho P.M."/>
            <person name="Danchin E.G."/>
            <person name="Diener A."/>
            <person name="Gale L.R."/>
            <person name="Gardiner D.M."/>
            <person name="Goff S."/>
            <person name="Hammond-Kosack K.E."/>
            <person name="Hilburn K."/>
            <person name="Hua-Van A."/>
            <person name="Jonkers W."/>
            <person name="Kazan K."/>
            <person name="Kodira C.D."/>
            <person name="Koehrsen M."/>
            <person name="Kumar L."/>
            <person name="Lee Y.H."/>
            <person name="Li L."/>
            <person name="Manners J.M."/>
            <person name="Miranda-Saavedra D."/>
            <person name="Mukherjee M."/>
            <person name="Park G."/>
            <person name="Park J."/>
            <person name="Park S.Y."/>
            <person name="Proctor R.H."/>
            <person name="Regev A."/>
            <person name="Ruiz-Roldan M.C."/>
            <person name="Sain D."/>
            <person name="Sakthikumar S."/>
            <person name="Sykes S."/>
            <person name="Schwartz D.C."/>
            <person name="Turgeon B.G."/>
            <person name="Wapinski I."/>
            <person name="Yoder O."/>
            <person name="Young S."/>
            <person name="Zeng Q."/>
            <person name="Zhou S."/>
            <person name="Galagan J."/>
            <person name="Cuomo C.A."/>
            <person name="Kistler H.C."/>
            <person name="Rep M."/>
        </authorList>
    </citation>
    <scope>NUCLEOTIDE SEQUENCE [LARGE SCALE GENOMIC DNA]</scope>
    <source>
        <strain evidence="10">M3125 / FGSC 7600</strain>
    </source>
</reference>
<dbReference type="PANTHER" id="PTHR11804:SF84">
    <property type="entry name" value="SACCHAROLYSIN"/>
    <property type="match status" value="1"/>
</dbReference>
<dbReference type="OrthoDB" id="534666at2759"/>
<dbReference type="GO" id="GO:0006508">
    <property type="term" value="P:proteolysis"/>
    <property type="evidence" value="ECO:0007669"/>
    <property type="project" value="UniProtKB-KW"/>
</dbReference>
<dbReference type="eggNOG" id="KOG2089">
    <property type="taxonomic scope" value="Eukaryota"/>
</dbReference>
<dbReference type="InterPro" id="IPR001567">
    <property type="entry name" value="Pept_M3A_M3B_dom"/>
</dbReference>
<dbReference type="Proteomes" id="UP000009096">
    <property type="component" value="Chromosome 10"/>
</dbReference>
<keyword evidence="2 7" id="KW-0645">Protease</keyword>
<evidence type="ECO:0000256" key="4">
    <source>
        <dbReference type="ARBA" id="ARBA00022801"/>
    </source>
</evidence>
<evidence type="ECO:0000256" key="7">
    <source>
        <dbReference type="RuleBase" id="RU003435"/>
    </source>
</evidence>
<dbReference type="Gene3D" id="3.40.390.10">
    <property type="entry name" value="Collagenase (Catalytic Domain)"/>
    <property type="match status" value="1"/>
</dbReference>
<dbReference type="KEGG" id="fvr:FVEG_08304"/>
<gene>
    <name evidence="9" type="ORF">FVEG_08304</name>
</gene>
<dbReference type="EMBL" id="DS022252">
    <property type="protein sequence ID" value="EWG48599.1"/>
    <property type="molecule type" value="Genomic_DNA"/>
</dbReference>
<dbReference type="EMBL" id="CM000587">
    <property type="protein sequence ID" value="EWG48599.1"/>
    <property type="molecule type" value="Genomic_DNA"/>
</dbReference>
<evidence type="ECO:0000256" key="2">
    <source>
        <dbReference type="ARBA" id="ARBA00022670"/>
    </source>
</evidence>
<evidence type="ECO:0000256" key="3">
    <source>
        <dbReference type="ARBA" id="ARBA00022723"/>
    </source>
</evidence>
<dbReference type="AlphaFoldDB" id="W7MLE9"/>
<dbReference type="HOGENOM" id="CLU_001805_1_1_1"/>
<dbReference type="InterPro" id="IPR024079">
    <property type="entry name" value="MetalloPept_cat_dom_sf"/>
</dbReference>
<dbReference type="InterPro" id="IPR024080">
    <property type="entry name" value="Neurolysin/TOP_N"/>
</dbReference>
<dbReference type="GeneID" id="30066045"/>
<evidence type="ECO:0000313" key="9">
    <source>
        <dbReference type="EMBL" id="EWG48599.1"/>
    </source>
</evidence>
<protein>
    <recommendedName>
        <fullName evidence="8">Peptidase M3A/M3B catalytic domain-containing protein</fullName>
    </recommendedName>
</protein>
<dbReference type="GO" id="GO:0004222">
    <property type="term" value="F:metalloendopeptidase activity"/>
    <property type="evidence" value="ECO:0007669"/>
    <property type="project" value="InterPro"/>
</dbReference>
<dbReference type="PANTHER" id="PTHR11804">
    <property type="entry name" value="PROTEASE M3 THIMET OLIGOPEPTIDASE-RELATED"/>
    <property type="match status" value="1"/>
</dbReference>
<comment type="cofactor">
    <cofactor evidence="7">
        <name>Zn(2+)</name>
        <dbReference type="ChEBI" id="CHEBI:29105"/>
    </cofactor>
    <text evidence="7">Binds 1 zinc ion.</text>
</comment>
<dbReference type="SUPFAM" id="SSF55486">
    <property type="entry name" value="Metalloproteases ('zincins'), catalytic domain"/>
    <property type="match status" value="1"/>
</dbReference>
<dbReference type="VEuPathDB" id="FungiDB:FVEG_08304"/>
<name>W7MLE9_GIBM7</name>